<reference evidence="2" key="1">
    <citation type="submission" date="2023-10" db="EMBL/GenBank/DDBJ databases">
        <authorList>
            <person name="Chen Y."/>
            <person name="Shah S."/>
            <person name="Dougan E. K."/>
            <person name="Thang M."/>
            <person name="Chan C."/>
        </authorList>
    </citation>
    <scope>NUCLEOTIDE SEQUENCE [LARGE SCALE GENOMIC DNA]</scope>
</reference>
<evidence type="ECO:0000313" key="2">
    <source>
        <dbReference type="EMBL" id="CAK0880092.1"/>
    </source>
</evidence>
<keyword evidence="3" id="KW-1185">Reference proteome</keyword>
<feature type="compositionally biased region" description="Acidic residues" evidence="1">
    <location>
        <begin position="561"/>
        <end position="572"/>
    </location>
</feature>
<proteinExistence type="predicted"/>
<evidence type="ECO:0000256" key="1">
    <source>
        <dbReference type="SAM" id="MobiDB-lite"/>
    </source>
</evidence>
<dbReference type="EMBL" id="CAUYUJ010018038">
    <property type="protein sequence ID" value="CAK0880092.1"/>
    <property type="molecule type" value="Genomic_DNA"/>
</dbReference>
<sequence length="611" mass="68215">MDMLGLGRDLFPEQKGRLRTQGANRIKAMRAFFCHPQTSSDLRKASLCLQLSHHAVSMASQSKPKVDDPRPHFVRIAQGDIQKHTGEHLRRLLPLLCVDEKLVVPACLTALLVTQAHIVMRFDMYGRFPGKLWMMSRRRNPMGYSRKCEEFLQVPDDDLDLGYSLALKREAWRCRSLSDAAMWLMADEVQEEIDKVLGSMLANSLDAERKIHQDRAPDHAKARSLAVASRNQLLHQYHVERERFLACRMRAARQASSLKRCNIWSLARQRWPHLVPRPRGCRCGDDPLRDGVLSSTLVHEGDKDALRSQVEAHTADLEAEVAARQGEAARLARLANAAHVPVAQRDWLEWLDTNDGFFRHCLREAPVERQQFSRRVTPREGLTAVARLGPKITKEPPLWERKIAHLPSGYAMLLWQRGASEHKVLCFFCCLNGECRYLPLLNSRPGCNEYFLPAHTDYVAGFLGAACLAKTRNVPHDDAAVRVYTCGIDAKVAPDGMAIKCVAPLLEHRAPVVVPRAQADAGAADAGDAAVGDGSDCESLLLKMEGGAEEEAEELVHDLDEQGADDDGDDKEGADGGSPSDRALPGTWTLFNNGYFTLSENPVKYGDMKMR</sequence>
<accession>A0ABN9W502</accession>
<dbReference type="Proteomes" id="UP001189429">
    <property type="component" value="Unassembled WGS sequence"/>
</dbReference>
<name>A0ABN9W502_9DINO</name>
<gene>
    <name evidence="2" type="ORF">PCOR1329_LOCUS63333</name>
</gene>
<comment type="caution">
    <text evidence="2">The sequence shown here is derived from an EMBL/GenBank/DDBJ whole genome shotgun (WGS) entry which is preliminary data.</text>
</comment>
<protein>
    <submittedName>
        <fullName evidence="2">Uncharacterized protein</fullName>
    </submittedName>
</protein>
<organism evidence="2 3">
    <name type="scientific">Prorocentrum cordatum</name>
    <dbReference type="NCBI Taxonomy" id="2364126"/>
    <lineage>
        <taxon>Eukaryota</taxon>
        <taxon>Sar</taxon>
        <taxon>Alveolata</taxon>
        <taxon>Dinophyceae</taxon>
        <taxon>Prorocentrales</taxon>
        <taxon>Prorocentraceae</taxon>
        <taxon>Prorocentrum</taxon>
    </lineage>
</organism>
<evidence type="ECO:0000313" key="3">
    <source>
        <dbReference type="Proteomes" id="UP001189429"/>
    </source>
</evidence>
<feature type="region of interest" description="Disordered" evidence="1">
    <location>
        <begin position="561"/>
        <end position="585"/>
    </location>
</feature>